<dbReference type="Proteomes" id="UP001589747">
    <property type="component" value="Unassembled WGS sequence"/>
</dbReference>
<feature type="signal peptide" evidence="1">
    <location>
        <begin position="1"/>
        <end position="19"/>
    </location>
</feature>
<accession>A0ABV5KVZ4</accession>
<comment type="caution">
    <text evidence="2">The sequence shown here is derived from an EMBL/GenBank/DDBJ whole genome shotgun (WGS) entry which is preliminary data.</text>
</comment>
<organism evidence="2 3">
    <name type="scientific">Paenibacillus aurantiacus</name>
    <dbReference type="NCBI Taxonomy" id="1936118"/>
    <lineage>
        <taxon>Bacteria</taxon>
        <taxon>Bacillati</taxon>
        <taxon>Bacillota</taxon>
        <taxon>Bacilli</taxon>
        <taxon>Bacillales</taxon>
        <taxon>Paenibacillaceae</taxon>
        <taxon>Paenibacillus</taxon>
    </lineage>
</organism>
<evidence type="ECO:0000256" key="1">
    <source>
        <dbReference type="SAM" id="SignalP"/>
    </source>
</evidence>
<protein>
    <recommendedName>
        <fullName evidence="4">Lipoprotein</fullName>
    </recommendedName>
</protein>
<keyword evidence="1" id="KW-0732">Signal</keyword>
<name>A0ABV5KVZ4_9BACL</name>
<evidence type="ECO:0000313" key="3">
    <source>
        <dbReference type="Proteomes" id="UP001589747"/>
    </source>
</evidence>
<dbReference type="PROSITE" id="PS51257">
    <property type="entry name" value="PROKAR_LIPOPROTEIN"/>
    <property type="match status" value="1"/>
</dbReference>
<evidence type="ECO:0008006" key="4">
    <source>
        <dbReference type="Google" id="ProtNLM"/>
    </source>
</evidence>
<feature type="chain" id="PRO_5046044122" description="Lipoprotein" evidence="1">
    <location>
        <begin position="20"/>
        <end position="160"/>
    </location>
</feature>
<gene>
    <name evidence="2" type="ORF">ACFFSY_20830</name>
</gene>
<dbReference type="EMBL" id="JBHMDO010000033">
    <property type="protein sequence ID" value="MFB9328383.1"/>
    <property type="molecule type" value="Genomic_DNA"/>
</dbReference>
<dbReference type="RefSeq" id="WP_377497624.1">
    <property type="nucleotide sequence ID" value="NZ_JBHMDO010000033.1"/>
</dbReference>
<reference evidence="2 3" key="1">
    <citation type="submission" date="2024-09" db="EMBL/GenBank/DDBJ databases">
        <authorList>
            <person name="Sun Q."/>
            <person name="Mori K."/>
        </authorList>
    </citation>
    <scope>NUCLEOTIDE SEQUENCE [LARGE SCALE GENOMIC DNA]</scope>
    <source>
        <strain evidence="2 3">TISTR 2452</strain>
    </source>
</reference>
<evidence type="ECO:0000313" key="2">
    <source>
        <dbReference type="EMBL" id="MFB9328383.1"/>
    </source>
</evidence>
<sequence>MRAINGACMLLLLSMMAMGCGGGGTAIPAAMPNEHAENKASLDRTNAAAINKLELCKPDDAYPDRYPAVAGIMDAEVVQRVKTWMTNASWQNAEVSMSRPPDLKLVGTSTDPAVSGVRETFAIWVSPNKRNYEIVVEGRGLYGRMSERDSSRLRKWIESL</sequence>
<proteinExistence type="predicted"/>
<keyword evidence="3" id="KW-1185">Reference proteome</keyword>